<keyword evidence="3 5" id="KW-0378">Hydrolase</keyword>
<organism evidence="5 6">
    <name type="scientific">Corynebacterium halotolerans YIM 70093 = DSM 44683</name>
    <dbReference type="NCBI Taxonomy" id="1121362"/>
    <lineage>
        <taxon>Bacteria</taxon>
        <taxon>Bacillati</taxon>
        <taxon>Actinomycetota</taxon>
        <taxon>Actinomycetes</taxon>
        <taxon>Mycobacteriales</taxon>
        <taxon>Corynebacteriaceae</taxon>
        <taxon>Corynebacterium</taxon>
    </lineage>
</organism>
<dbReference type="EMBL" id="CP003697">
    <property type="protein sequence ID" value="AGF71919.1"/>
    <property type="molecule type" value="Genomic_DNA"/>
</dbReference>
<name>M1MW09_9CORY</name>
<dbReference type="SUPFAM" id="SSF52096">
    <property type="entry name" value="ClpP/crotonase"/>
    <property type="match status" value="1"/>
</dbReference>
<reference evidence="5 6" key="1">
    <citation type="journal article" date="2012" name="Stand. Genomic Sci.">
        <title>Genome sequence of the halotolerant bacterium Corynebacterium halotolerans type strain YIM 70093(T) (= DSM 44683(T)).</title>
        <authorList>
            <person name="Ruckert C."/>
            <person name="Albersmeier A."/>
            <person name="Al-Dilaimi A."/>
            <person name="Niehaus K."/>
            <person name="Szczepanowski R."/>
            <person name="Kalinowski J."/>
        </authorList>
    </citation>
    <scope>NUCLEOTIDE SEQUENCE [LARGE SCALE GENOMIC DNA]</scope>
    <source>
        <strain evidence="5">YIM 70093</strain>
    </source>
</reference>
<dbReference type="InterPro" id="IPR045004">
    <property type="entry name" value="ECH_dom"/>
</dbReference>
<feature type="domain" description="Enoyl-CoA hydratase/isomerase" evidence="4">
    <location>
        <begin position="8"/>
        <end position="335"/>
    </location>
</feature>
<proteinExistence type="predicted"/>
<evidence type="ECO:0000256" key="1">
    <source>
        <dbReference type="ARBA" id="ARBA00001709"/>
    </source>
</evidence>
<dbReference type="InterPro" id="IPR029045">
    <property type="entry name" value="ClpP/crotonase-like_dom_sf"/>
</dbReference>
<gene>
    <name evidence="5" type="ORF">A605_04550</name>
</gene>
<dbReference type="GO" id="GO:0006574">
    <property type="term" value="P:L-valine catabolic process"/>
    <property type="evidence" value="ECO:0007669"/>
    <property type="project" value="TreeGrafter"/>
</dbReference>
<dbReference type="eggNOG" id="COG1024">
    <property type="taxonomic scope" value="Bacteria"/>
</dbReference>
<dbReference type="GO" id="GO:0003860">
    <property type="term" value="F:3-hydroxyisobutyryl-CoA hydrolase activity"/>
    <property type="evidence" value="ECO:0007669"/>
    <property type="project" value="UniProtKB-EC"/>
</dbReference>
<dbReference type="Proteomes" id="UP000011723">
    <property type="component" value="Chromosome"/>
</dbReference>
<dbReference type="PANTHER" id="PTHR43176:SF3">
    <property type="entry name" value="3-HYDROXYISOBUTYRYL-COA HYDROLASE, MITOCHONDRIAL"/>
    <property type="match status" value="1"/>
</dbReference>
<evidence type="ECO:0000256" key="2">
    <source>
        <dbReference type="ARBA" id="ARBA00011915"/>
    </source>
</evidence>
<accession>M1MW09</accession>
<sequence>MSVRQATGVLELNRPRALNSLNPEMIDIITDALADWRDDDRVTQVLIVSNSPKGFCAGGDVRHARDQILAGDETGVDEFFRTEYALNNGIAGYPKPYAAIIDGVVMGGGLGVSAHGSHRIVTDKAFAAMPEMAIGYVTDVGMSCLFQRMTGTRGQASPALATFLGLTGYRLTPADMLWSGLATHHVNSELVTALIDAVVTDGIDAALAEYASVPADKSALAGMIDDIEATFGHDTWAGIDAALQSHGNPGFVEQVRGLMAAASPSAVVATVELFAANRTVADLRAGLDNEEKLGEVIRRQPDFVEGVRAVLVDKTRDAAFRPADTADVDPEPYRAVLS</sequence>
<dbReference type="Pfam" id="PF16113">
    <property type="entry name" value="ECH_2"/>
    <property type="match status" value="1"/>
</dbReference>
<evidence type="ECO:0000313" key="5">
    <source>
        <dbReference type="EMBL" id="AGF71919.1"/>
    </source>
</evidence>
<dbReference type="HOGENOM" id="CLU_009834_22_1_11"/>
<dbReference type="PANTHER" id="PTHR43176">
    <property type="entry name" value="3-HYDROXYISOBUTYRYL-COA HYDROLASE-RELATED"/>
    <property type="match status" value="1"/>
</dbReference>
<evidence type="ECO:0000259" key="4">
    <source>
        <dbReference type="Pfam" id="PF16113"/>
    </source>
</evidence>
<dbReference type="STRING" id="1121362.A605_04550"/>
<keyword evidence="6" id="KW-1185">Reference proteome</keyword>
<dbReference type="KEGG" id="chn:A605_04550"/>
<dbReference type="InterPro" id="IPR032259">
    <property type="entry name" value="HIBYL-CoA-H"/>
</dbReference>
<dbReference type="NCBIfam" id="NF004127">
    <property type="entry name" value="PRK05617.1"/>
    <property type="match status" value="1"/>
</dbReference>
<dbReference type="AlphaFoldDB" id="M1MW09"/>
<dbReference type="CDD" id="cd06558">
    <property type="entry name" value="crotonase-like"/>
    <property type="match status" value="1"/>
</dbReference>
<comment type="catalytic activity">
    <reaction evidence="1">
        <text>3-hydroxy-2-methylpropanoyl-CoA + H2O = 3-hydroxy-2-methylpropanoate + CoA + H(+)</text>
        <dbReference type="Rhea" id="RHEA:20888"/>
        <dbReference type="ChEBI" id="CHEBI:11805"/>
        <dbReference type="ChEBI" id="CHEBI:15377"/>
        <dbReference type="ChEBI" id="CHEBI:15378"/>
        <dbReference type="ChEBI" id="CHEBI:57287"/>
        <dbReference type="ChEBI" id="CHEBI:57340"/>
        <dbReference type="EC" id="3.1.2.4"/>
    </reaction>
</comment>
<dbReference type="EC" id="3.1.2.4" evidence="2"/>
<dbReference type="Gene3D" id="3.90.226.10">
    <property type="entry name" value="2-enoyl-CoA Hydratase, Chain A, domain 1"/>
    <property type="match status" value="1"/>
</dbReference>
<evidence type="ECO:0000256" key="3">
    <source>
        <dbReference type="ARBA" id="ARBA00022801"/>
    </source>
</evidence>
<protein>
    <recommendedName>
        <fullName evidence="2">3-hydroxyisobutyryl-CoA hydrolase</fullName>
        <ecNumber evidence="2">3.1.2.4</ecNumber>
    </recommendedName>
</protein>
<evidence type="ECO:0000313" key="6">
    <source>
        <dbReference type="Proteomes" id="UP000011723"/>
    </source>
</evidence>
<dbReference type="PATRIC" id="fig|1121362.3.peg.914"/>